<dbReference type="EC" id="2.1.1.-" evidence="9"/>
<keyword evidence="6 10" id="KW-1133">Transmembrane helix</keyword>
<evidence type="ECO:0000256" key="7">
    <source>
        <dbReference type="ARBA" id="ARBA00023136"/>
    </source>
</evidence>
<keyword evidence="9" id="KW-0511">Multifunctional enzyme</keyword>
<reference evidence="13 14" key="1">
    <citation type="submission" date="2016-10" db="EMBL/GenBank/DDBJ databases">
        <authorList>
            <person name="Varghese N."/>
            <person name="Submissions S."/>
        </authorList>
    </citation>
    <scope>NUCLEOTIDE SEQUENCE [LARGE SCALE GENOMIC DNA]</scope>
    <source>
        <strain evidence="14">YIM D21,KCTC 23444,ACCC 10710</strain>
    </source>
</reference>
<dbReference type="GO" id="GO:0006465">
    <property type="term" value="P:signal peptide processing"/>
    <property type="evidence" value="ECO:0007669"/>
    <property type="project" value="TreeGrafter"/>
</dbReference>
<evidence type="ECO:0000259" key="11">
    <source>
        <dbReference type="Pfam" id="PF01478"/>
    </source>
</evidence>
<organism evidence="13 14">
    <name type="scientific">Roseivivax sediminis</name>
    <dbReference type="NCBI Taxonomy" id="936889"/>
    <lineage>
        <taxon>Bacteria</taxon>
        <taxon>Pseudomonadati</taxon>
        <taxon>Pseudomonadota</taxon>
        <taxon>Alphaproteobacteria</taxon>
        <taxon>Rhodobacterales</taxon>
        <taxon>Roseobacteraceae</taxon>
        <taxon>Roseivivax</taxon>
    </lineage>
</organism>
<comment type="catalytic activity">
    <reaction evidence="9">
        <text>Typically cleaves a -Gly-|-Phe- bond to release an N-terminal, basic peptide of 5-8 residues from type IV prepilin, and then N-methylates the new N-terminal amino group, the methyl donor being S-adenosyl-L-methionine.</text>
        <dbReference type="EC" id="3.4.23.43"/>
    </reaction>
</comment>
<dbReference type="PRINTS" id="PR00864">
    <property type="entry name" value="PREPILNPTASE"/>
</dbReference>
<dbReference type="Proteomes" id="UP000325289">
    <property type="component" value="Unassembled WGS sequence"/>
</dbReference>
<protein>
    <recommendedName>
        <fullName evidence="9">Prepilin leader peptidase/N-methyltransferase</fullName>
        <ecNumber evidence="9">2.1.1.-</ecNumber>
        <ecNumber evidence="9">3.4.23.43</ecNumber>
    </recommendedName>
</protein>
<name>A0A1I2AB10_9RHOB</name>
<evidence type="ECO:0000313" key="13">
    <source>
        <dbReference type="EMBL" id="SFE41224.1"/>
    </source>
</evidence>
<dbReference type="InterPro" id="IPR010627">
    <property type="entry name" value="Prepilin_pept_A24_N"/>
</dbReference>
<dbReference type="GO" id="GO:0005886">
    <property type="term" value="C:plasma membrane"/>
    <property type="evidence" value="ECO:0007669"/>
    <property type="project" value="UniProtKB-SubCell"/>
</dbReference>
<feature type="domain" description="Prepilin type IV endopeptidase peptidase" evidence="11">
    <location>
        <begin position="103"/>
        <end position="211"/>
    </location>
</feature>
<dbReference type="EMBL" id="FOMS01000009">
    <property type="protein sequence ID" value="SFE41224.1"/>
    <property type="molecule type" value="Genomic_DNA"/>
</dbReference>
<evidence type="ECO:0000256" key="10">
    <source>
        <dbReference type="SAM" id="Phobius"/>
    </source>
</evidence>
<sequence length="247" mass="25163">MPVQSLLLLLIAPAMGSFLGLLADRLPRGEGVVRRRSFCRACGSTLRPTEIVPILSYALAGGRCRGCGAAIPPMLLYSEVLATGLAAVALAAAPGAGAWPVAAVLWTLQALALCDLRWLRLPDSLNATLLALALAASLWLPGSPAPAQAMLGAVLGAGAFWTLRVGYQRLRGREGLGLGDVKMMAGVGALVGPSDLPLTVLIAALAGVAVAVFGSVRGARLRATRPIPFGAALGAAAALIWCQSLTA</sequence>
<dbReference type="AlphaFoldDB" id="A0A1I2AB10"/>
<dbReference type="Gene3D" id="1.20.120.1220">
    <property type="match status" value="1"/>
</dbReference>
<keyword evidence="9 13" id="KW-0489">Methyltransferase</keyword>
<evidence type="ECO:0000256" key="1">
    <source>
        <dbReference type="ARBA" id="ARBA00004429"/>
    </source>
</evidence>
<dbReference type="GO" id="GO:0008168">
    <property type="term" value="F:methyltransferase activity"/>
    <property type="evidence" value="ECO:0007669"/>
    <property type="project" value="UniProtKB-KW"/>
</dbReference>
<feature type="domain" description="Prepilin peptidase A24 N-terminal" evidence="12">
    <location>
        <begin position="12"/>
        <end position="89"/>
    </location>
</feature>
<keyword evidence="9" id="KW-0378">Hydrolase</keyword>
<dbReference type="InterPro" id="IPR050882">
    <property type="entry name" value="Prepilin_peptidase/N-MTase"/>
</dbReference>
<feature type="transmembrane region" description="Helical" evidence="10">
    <location>
        <begin position="198"/>
        <end position="216"/>
    </location>
</feature>
<evidence type="ECO:0000256" key="2">
    <source>
        <dbReference type="ARBA" id="ARBA00005801"/>
    </source>
</evidence>
<dbReference type="RefSeq" id="WP_188129702.1">
    <property type="nucleotide sequence ID" value="NZ_FOMS01000009.1"/>
</dbReference>
<feature type="transmembrane region" description="Helical" evidence="10">
    <location>
        <begin position="228"/>
        <end position="246"/>
    </location>
</feature>
<comment type="similarity">
    <text evidence="2 8">Belongs to the peptidase A24 family.</text>
</comment>
<dbReference type="GO" id="GO:0004190">
    <property type="term" value="F:aspartic-type endopeptidase activity"/>
    <property type="evidence" value="ECO:0007669"/>
    <property type="project" value="UniProtKB-EC"/>
</dbReference>
<comment type="subcellular location">
    <subcellularLocation>
        <location evidence="1">Cell inner membrane</location>
        <topology evidence="1">Multi-pass membrane protein</topology>
    </subcellularLocation>
    <subcellularLocation>
        <location evidence="9">Cell membrane</location>
        <topology evidence="9">Multi-pass membrane protein</topology>
    </subcellularLocation>
</comment>
<dbReference type="GO" id="GO:0032259">
    <property type="term" value="P:methylation"/>
    <property type="evidence" value="ECO:0007669"/>
    <property type="project" value="UniProtKB-KW"/>
</dbReference>
<feature type="transmembrane region" description="Helical" evidence="10">
    <location>
        <begin position="118"/>
        <end position="139"/>
    </location>
</feature>
<dbReference type="Pfam" id="PF01478">
    <property type="entry name" value="Peptidase_A24"/>
    <property type="match status" value="1"/>
</dbReference>
<dbReference type="Pfam" id="PF06750">
    <property type="entry name" value="A24_N_bact"/>
    <property type="match status" value="1"/>
</dbReference>
<dbReference type="PANTHER" id="PTHR30487">
    <property type="entry name" value="TYPE 4 PREPILIN-LIKE PROTEINS LEADER PEPTIDE-PROCESSING ENZYME"/>
    <property type="match status" value="1"/>
</dbReference>
<dbReference type="EC" id="3.4.23.43" evidence="9"/>
<evidence type="ECO:0000256" key="4">
    <source>
        <dbReference type="ARBA" id="ARBA00022519"/>
    </source>
</evidence>
<dbReference type="InterPro" id="IPR014032">
    <property type="entry name" value="Peptidase_A24A_bac"/>
</dbReference>
<evidence type="ECO:0000256" key="8">
    <source>
        <dbReference type="RuleBase" id="RU003793"/>
    </source>
</evidence>
<evidence type="ECO:0000256" key="3">
    <source>
        <dbReference type="ARBA" id="ARBA00022475"/>
    </source>
</evidence>
<proteinExistence type="inferred from homology"/>
<evidence type="ECO:0000256" key="6">
    <source>
        <dbReference type="ARBA" id="ARBA00022989"/>
    </source>
</evidence>
<evidence type="ECO:0000256" key="5">
    <source>
        <dbReference type="ARBA" id="ARBA00022692"/>
    </source>
</evidence>
<keyword evidence="9" id="KW-0645">Protease</keyword>
<evidence type="ECO:0000259" key="12">
    <source>
        <dbReference type="Pfam" id="PF06750"/>
    </source>
</evidence>
<dbReference type="InterPro" id="IPR000045">
    <property type="entry name" value="Prepilin_IV_endopep_pep"/>
</dbReference>
<feature type="transmembrane region" description="Helical" evidence="10">
    <location>
        <begin position="80"/>
        <end position="106"/>
    </location>
</feature>
<comment type="function">
    <text evidence="9">Plays an essential role in type IV pili and type II pseudopili formation by proteolytically removing the leader sequence from substrate proteins and subsequently monomethylating the alpha-amino group of the newly exposed N-terminal phenylalanine.</text>
</comment>
<accession>A0A1I2AB10</accession>
<keyword evidence="3" id="KW-1003">Cell membrane</keyword>
<gene>
    <name evidence="13" type="ORF">SAMN04515678_109166</name>
</gene>
<keyword evidence="14" id="KW-1185">Reference proteome</keyword>
<feature type="transmembrane region" description="Helical" evidence="10">
    <location>
        <begin position="145"/>
        <end position="163"/>
    </location>
</feature>
<evidence type="ECO:0000313" key="14">
    <source>
        <dbReference type="Proteomes" id="UP000325289"/>
    </source>
</evidence>
<keyword evidence="4" id="KW-0997">Cell inner membrane</keyword>
<evidence type="ECO:0000256" key="9">
    <source>
        <dbReference type="RuleBase" id="RU003794"/>
    </source>
</evidence>
<keyword evidence="5 9" id="KW-0812">Transmembrane</keyword>
<keyword evidence="7 10" id="KW-0472">Membrane</keyword>
<keyword evidence="9 13" id="KW-0808">Transferase</keyword>
<dbReference type="PANTHER" id="PTHR30487:SF0">
    <property type="entry name" value="PREPILIN LEADER PEPTIDASE_N-METHYLTRANSFERASE-RELATED"/>
    <property type="match status" value="1"/>
</dbReference>